<protein>
    <submittedName>
        <fullName evidence="2">Uncharacterized protein</fullName>
    </submittedName>
</protein>
<name>A0AA40GHX5_9HYME</name>
<reference evidence="2" key="1">
    <citation type="submission" date="2021-10" db="EMBL/GenBank/DDBJ databases">
        <title>Melipona bicolor Genome sequencing and assembly.</title>
        <authorList>
            <person name="Araujo N.S."/>
            <person name="Arias M.C."/>
        </authorList>
    </citation>
    <scope>NUCLEOTIDE SEQUENCE</scope>
    <source>
        <strain evidence="2">USP_2M_L1-L4_2017</strain>
        <tissue evidence="2">Whole body</tissue>
    </source>
</reference>
<evidence type="ECO:0000256" key="1">
    <source>
        <dbReference type="SAM" id="MobiDB-lite"/>
    </source>
</evidence>
<dbReference type="AlphaFoldDB" id="A0AA40GHX5"/>
<gene>
    <name evidence="2" type="ORF">K0M31_002574</name>
</gene>
<evidence type="ECO:0000313" key="2">
    <source>
        <dbReference type="EMBL" id="KAK1138087.1"/>
    </source>
</evidence>
<organism evidence="2 3">
    <name type="scientific">Melipona bicolor</name>
    <dbReference type="NCBI Taxonomy" id="60889"/>
    <lineage>
        <taxon>Eukaryota</taxon>
        <taxon>Metazoa</taxon>
        <taxon>Ecdysozoa</taxon>
        <taxon>Arthropoda</taxon>
        <taxon>Hexapoda</taxon>
        <taxon>Insecta</taxon>
        <taxon>Pterygota</taxon>
        <taxon>Neoptera</taxon>
        <taxon>Endopterygota</taxon>
        <taxon>Hymenoptera</taxon>
        <taxon>Apocrita</taxon>
        <taxon>Aculeata</taxon>
        <taxon>Apoidea</taxon>
        <taxon>Anthophila</taxon>
        <taxon>Apidae</taxon>
        <taxon>Melipona</taxon>
    </lineage>
</organism>
<dbReference type="Proteomes" id="UP001177670">
    <property type="component" value="Unassembled WGS sequence"/>
</dbReference>
<dbReference type="EMBL" id="JAHYIQ010000001">
    <property type="protein sequence ID" value="KAK1138087.1"/>
    <property type="molecule type" value="Genomic_DNA"/>
</dbReference>
<feature type="region of interest" description="Disordered" evidence="1">
    <location>
        <begin position="42"/>
        <end position="91"/>
    </location>
</feature>
<sequence length="91" mass="9817">MAADRDGELYFARLYAPAATQFYHQSVPKRQEAGRILEPSFEKAGERVTATSTCKGQNRPGQSRPEQARAGQSRLGKGNDSRGEAASCGSV</sequence>
<keyword evidence="3" id="KW-1185">Reference proteome</keyword>
<comment type="caution">
    <text evidence="2">The sequence shown here is derived from an EMBL/GenBank/DDBJ whole genome shotgun (WGS) entry which is preliminary data.</text>
</comment>
<evidence type="ECO:0000313" key="3">
    <source>
        <dbReference type="Proteomes" id="UP001177670"/>
    </source>
</evidence>
<proteinExistence type="predicted"/>
<feature type="compositionally biased region" description="Polar residues" evidence="1">
    <location>
        <begin position="49"/>
        <end position="65"/>
    </location>
</feature>
<accession>A0AA40GHX5</accession>